<protein>
    <submittedName>
        <fullName evidence="1">Conserved protein</fullName>
    </submittedName>
</protein>
<gene>
    <name evidence="1" type="ORF">M2A_0453</name>
</gene>
<organism evidence="1 2">
    <name type="scientific">Tepidicaulis marinus</name>
    <dbReference type="NCBI Taxonomy" id="1333998"/>
    <lineage>
        <taxon>Bacteria</taxon>
        <taxon>Pseudomonadati</taxon>
        <taxon>Pseudomonadota</taxon>
        <taxon>Alphaproteobacteria</taxon>
        <taxon>Hyphomicrobiales</taxon>
        <taxon>Parvibaculaceae</taxon>
        <taxon>Tepidicaulis</taxon>
    </lineage>
</organism>
<accession>A0A081B7D6</accession>
<evidence type="ECO:0000313" key="1">
    <source>
        <dbReference type="EMBL" id="GAK43954.1"/>
    </source>
</evidence>
<comment type="caution">
    <text evidence="1">The sequence shown here is derived from an EMBL/GenBank/DDBJ whole genome shotgun (WGS) entry which is preliminary data.</text>
</comment>
<proteinExistence type="predicted"/>
<dbReference type="Proteomes" id="UP000028702">
    <property type="component" value="Unassembled WGS sequence"/>
</dbReference>
<dbReference type="eggNOG" id="COG5388">
    <property type="taxonomic scope" value="Bacteria"/>
</dbReference>
<keyword evidence="2" id="KW-1185">Reference proteome</keyword>
<sequence>MPLRPKTLSPSDIHPAHPVGVFLSYYRALADERGFLLRERFDPSRVSGVLGWLLVFENVYDGQTESYLCTLCGASAGDLFGYDYTGNLLGEVMPRQAAEWRIEEFRNVTETARPSLTRASLPNAERDFITLIRGVFPVSKSATHVDEIMLVAAPEEIRVSFYGGTHGH</sequence>
<name>A0A081B7D6_9HYPH</name>
<dbReference type="RefSeq" id="WP_045442488.1">
    <property type="nucleotide sequence ID" value="NZ_BBIO01000002.1"/>
</dbReference>
<dbReference type="AlphaFoldDB" id="A0A081B7D6"/>
<dbReference type="STRING" id="1333998.M2A_0453"/>
<reference evidence="1 2" key="1">
    <citation type="submission" date="2014-07" db="EMBL/GenBank/DDBJ databases">
        <title>Tepidicaulis marinum gen. nov., sp. nov., a novel marine bacterium denitrifying nitrate to nitrous oxide strictly under microaerobic conditions.</title>
        <authorList>
            <person name="Takeuchi M."/>
            <person name="Yamagishi T."/>
            <person name="Kamagata Y."/>
            <person name="Oshima K."/>
            <person name="Hattori M."/>
            <person name="Katayama T."/>
            <person name="Hanada S."/>
            <person name="Tamaki H."/>
            <person name="Marumo K."/>
            <person name="Maeda H."/>
            <person name="Nedachi M."/>
            <person name="Iwasaki W."/>
            <person name="Suwa Y."/>
            <person name="Sakata S."/>
        </authorList>
    </citation>
    <scope>NUCLEOTIDE SEQUENCE [LARGE SCALE GENOMIC DNA]</scope>
    <source>
        <strain evidence="1 2">MA2</strain>
    </source>
</reference>
<evidence type="ECO:0000313" key="2">
    <source>
        <dbReference type="Proteomes" id="UP000028702"/>
    </source>
</evidence>
<dbReference type="EMBL" id="BBIO01000002">
    <property type="protein sequence ID" value="GAK43954.1"/>
    <property type="molecule type" value="Genomic_DNA"/>
</dbReference>